<sequence>MRVEFYALVFFAFTVITFTFLTTGKKPVTMEEVLPSPSLFLKNPYKYTILRKTNEVNQQLFFIEYNRRIHIYDDSRVLEREIFMVQDIRAARYVTKKVWHYWWGYGVEWIRYKIKHINLVWYPRVYLIYSKYCANKTFGDAFWSALNGLNTSFCLGKSDEEIARLITEKYNVEFVADK</sequence>
<keyword evidence="1" id="KW-0812">Transmembrane</keyword>
<dbReference type="RefSeq" id="WP_033191678.1">
    <property type="nucleotide sequence ID" value="NZ_CP014334.2"/>
</dbReference>
<evidence type="ECO:0000256" key="1">
    <source>
        <dbReference type="SAM" id="Phobius"/>
    </source>
</evidence>
<protein>
    <submittedName>
        <fullName evidence="2">Uncharacterized protein</fullName>
    </submittedName>
</protein>
<dbReference type="EMBL" id="CP014334">
    <property type="protein sequence ID" value="AMW33483.1"/>
    <property type="molecule type" value="Genomic_DNA"/>
</dbReference>
<keyword evidence="1" id="KW-1133">Transmembrane helix</keyword>
<keyword evidence="3" id="KW-1185">Reference proteome</keyword>
<dbReference type="KEGG" id="fia:NA23_09745"/>
<feature type="transmembrane region" description="Helical" evidence="1">
    <location>
        <begin position="6"/>
        <end position="24"/>
    </location>
</feature>
<evidence type="ECO:0000313" key="3">
    <source>
        <dbReference type="Proteomes" id="UP000093740"/>
    </source>
</evidence>
<dbReference type="Proteomes" id="UP000093740">
    <property type="component" value="Chromosome"/>
</dbReference>
<organism evidence="2 3">
    <name type="scientific">Fervidobacterium islandicum</name>
    <dbReference type="NCBI Taxonomy" id="2423"/>
    <lineage>
        <taxon>Bacteria</taxon>
        <taxon>Thermotogati</taxon>
        <taxon>Thermotogota</taxon>
        <taxon>Thermotogae</taxon>
        <taxon>Thermotogales</taxon>
        <taxon>Fervidobacteriaceae</taxon>
        <taxon>Fervidobacterium</taxon>
    </lineage>
</organism>
<reference evidence="2 3" key="1">
    <citation type="journal article" date="2015" name="Stand. Genomic Sci.">
        <title>Genome sequence of a native-feather degrading extremely thermophilic Eubacterium, Fervidobacterium islandicum AW-1.</title>
        <authorList>
            <person name="Lee Y.J."/>
            <person name="Jeong H."/>
            <person name="Park G.S."/>
            <person name="Kwak Y."/>
            <person name="Lee S.J."/>
            <person name="Lee S.J."/>
            <person name="Park M.K."/>
            <person name="Kim J.Y."/>
            <person name="Kang H.K."/>
            <person name="Shin J.H."/>
            <person name="Lee D.W."/>
        </authorList>
    </citation>
    <scope>NUCLEOTIDE SEQUENCE [LARGE SCALE GENOMIC DNA]</scope>
    <source>
        <strain evidence="2 3">AW-1</strain>
    </source>
</reference>
<proteinExistence type="predicted"/>
<name>A0AAI8CLB2_FERIS</name>
<dbReference type="AlphaFoldDB" id="A0AAI8CLB2"/>
<keyword evidence="1" id="KW-0472">Membrane</keyword>
<accession>A0AAI8CLB2</accession>
<evidence type="ECO:0000313" key="2">
    <source>
        <dbReference type="EMBL" id="AMW33483.1"/>
    </source>
</evidence>
<gene>
    <name evidence="2" type="ORF">NA23_09745</name>
</gene>